<keyword evidence="2" id="KW-1185">Reference proteome</keyword>
<accession>A0A9W7A5U2</accession>
<proteinExistence type="predicted"/>
<evidence type="ECO:0000313" key="2">
    <source>
        <dbReference type="Proteomes" id="UP001165082"/>
    </source>
</evidence>
<dbReference type="AlphaFoldDB" id="A0A9W7A5U2"/>
<comment type="caution">
    <text evidence="1">The sequence shown here is derived from an EMBL/GenBank/DDBJ whole genome shotgun (WGS) entry which is preliminary data.</text>
</comment>
<dbReference type="EMBL" id="BRXZ01002546">
    <property type="protein sequence ID" value="GMH64636.1"/>
    <property type="molecule type" value="Genomic_DNA"/>
</dbReference>
<sequence>KFDTEAEAIAGCPAVDGMEVKQLRTKEERCKYEQFCFAKDLPLTAGSLFDSWDWGCMQPEWGGACAQEHLTNGDQSSCAEIDAFKACVDSSSDDQCNYYGDFEEKFAKEGRFDTEEKCTAGVCDQDPGGWMGLTAEECVETASCSNWNCMGCERDWSKWDAPNSICWIPTATDGSAMTEELCSHANYTGTWKDINLKDDSGTTQACIIEGSDNQGPESCKHTIDNEADCTSEKAGTWTSTEETEETCLATKKCKAGQGWFNGMDSTECDKCDNEWSSTNTWWGNTWNVGKMRSMYKWKERKYESKNDWVSELDTWRVKEVIKEIVNALNEEVEGSFVKCMYSPLIDSMEKIACVCGKNRDDCDLEETFGGGVSLVNTTAYTGAAETAGKQQGTRLEIGTHSVYNTAKVEISSQVFIPPVSEDTGSADYGTADTTSQHARRALKRMYRRLTGGEVDQEEEDNSLNSAGCATVVKNSGGFLVGQMVGDCVTLTISEALVEPSRMCINTKTAIQRAPEYSVAGVGEINPGPATELLSETDYIIKDVGAVEENNGQFCFFVSDSTTVCPIMHAPNPEDAGEDVTEGKCGLVEIIVTEVLMKKECEMGDSESCAWLEANMSMNPCWKDEDCPDGESCEMNYQEGRRKLFGTMQASGVCVF</sequence>
<protein>
    <submittedName>
        <fullName evidence="1">Uncharacterized protein</fullName>
    </submittedName>
</protein>
<name>A0A9W7A5U2_9STRA</name>
<reference evidence="1" key="1">
    <citation type="submission" date="2022-07" db="EMBL/GenBank/DDBJ databases">
        <title>Genome analysis of Parmales, a sister group of diatoms, reveals the evolutionary specialization of diatoms from phago-mixotrophs to photoautotrophs.</title>
        <authorList>
            <person name="Ban H."/>
            <person name="Sato S."/>
            <person name="Yoshikawa S."/>
            <person name="Kazumasa Y."/>
            <person name="Nakamura Y."/>
            <person name="Ichinomiya M."/>
            <person name="Saitoh K."/>
            <person name="Sato N."/>
            <person name="Blanc-Mathieu R."/>
            <person name="Endo H."/>
            <person name="Kuwata A."/>
            <person name="Ogata H."/>
        </authorList>
    </citation>
    <scope>NUCLEOTIDE SEQUENCE</scope>
</reference>
<dbReference type="Proteomes" id="UP001165082">
    <property type="component" value="Unassembled WGS sequence"/>
</dbReference>
<organism evidence="1 2">
    <name type="scientific">Triparma retinervis</name>
    <dbReference type="NCBI Taxonomy" id="2557542"/>
    <lineage>
        <taxon>Eukaryota</taxon>
        <taxon>Sar</taxon>
        <taxon>Stramenopiles</taxon>
        <taxon>Ochrophyta</taxon>
        <taxon>Bolidophyceae</taxon>
        <taxon>Parmales</taxon>
        <taxon>Triparmaceae</taxon>
        <taxon>Triparma</taxon>
    </lineage>
</organism>
<gene>
    <name evidence="1" type="ORF">TrRE_jg13164</name>
</gene>
<evidence type="ECO:0000313" key="1">
    <source>
        <dbReference type="EMBL" id="GMH64636.1"/>
    </source>
</evidence>
<dbReference type="OrthoDB" id="26525at2759"/>
<feature type="non-terminal residue" evidence="1">
    <location>
        <position position="1"/>
    </location>
</feature>